<dbReference type="InterPro" id="IPR014876">
    <property type="entry name" value="DEK_C"/>
</dbReference>
<dbReference type="InterPro" id="IPR001878">
    <property type="entry name" value="Znf_CCHC"/>
</dbReference>
<dbReference type="InterPro" id="IPR003173">
    <property type="entry name" value="PC4_C"/>
</dbReference>
<dbReference type="EMBL" id="JAYKXN010000005">
    <property type="protein sequence ID" value="KAK7285776.1"/>
    <property type="molecule type" value="Genomic_DNA"/>
</dbReference>
<protein>
    <recommendedName>
        <fullName evidence="6">CCHC-type domain-containing protein</fullName>
    </recommendedName>
</protein>
<dbReference type="Pfam" id="PF14223">
    <property type="entry name" value="Retrotran_gag_2"/>
    <property type="match status" value="1"/>
</dbReference>
<comment type="caution">
    <text evidence="4">The sequence shown here is derived from an EMBL/GenBank/DDBJ whole genome shotgun (WGS) entry which is preliminary data.</text>
</comment>
<dbReference type="PROSITE" id="PS50158">
    <property type="entry name" value="ZF_CCHC"/>
    <property type="match status" value="1"/>
</dbReference>
<evidence type="ECO:0000259" key="2">
    <source>
        <dbReference type="PROSITE" id="PS50158"/>
    </source>
</evidence>
<evidence type="ECO:0000313" key="5">
    <source>
        <dbReference type="Proteomes" id="UP001359559"/>
    </source>
</evidence>
<dbReference type="SUPFAM" id="SSF54447">
    <property type="entry name" value="ssDNA-binding transcriptional regulator domain"/>
    <property type="match status" value="1"/>
</dbReference>
<accession>A0AAN9ITF3</accession>
<feature type="domain" description="DEK-C" evidence="3">
    <location>
        <begin position="3"/>
        <end position="60"/>
    </location>
</feature>
<dbReference type="Pfam" id="PF02229">
    <property type="entry name" value="PC4"/>
    <property type="match status" value="1"/>
</dbReference>
<keyword evidence="1" id="KW-0862">Zinc</keyword>
<dbReference type="FunFam" id="2.30.31.10:FF:000011">
    <property type="entry name" value="RNA polymerase II transcriptional coactivator KELP"/>
    <property type="match status" value="1"/>
</dbReference>
<sequence>MEAETGRKIEEMVLDILKKANIEETTEFTIRVAASERLGIDLSNSPAKHFVRTIIESYLLSIANGKPLNGDDKPLGEPEVVKPIEEPIEALPVVVKRKNDDSERLICQLSNRRNVVVQNFKGTTLVSIREFYNKDGKQFPGSKGISLNAEQWSAFKRNVPALEEAIAKMEGRIKSEINGKQNEDASNSVVDVAPPEVVPIEVIRFDGKNYQFWTQQMELLLKQLRIEYVLTELCPNARLGEDASAEDIAAAKSAERRWVNDDLMCHRNILNHLSDHLFNQYVSRKMSAKELWEDLRLVYLYEEFGTKRSQVKKYIEFQMVEEKPINDQIHELNGIADSIVAAGILIDDNFHTSVIISKLPPSWKEFCIKLMREEYLPFWKLMERIQREEESRSGPSDTIGFNHASSRWGLRGLDTRPPPGFHHRHRSEMNSRSIPCCICGKRGHLSKNCWRRYDKQANEEDSRMPTEDTPGVTQ</sequence>
<dbReference type="Gene3D" id="2.30.31.10">
    <property type="entry name" value="Transcriptional Coactivator Pc4, Chain A"/>
    <property type="match status" value="1"/>
</dbReference>
<proteinExistence type="predicted"/>
<evidence type="ECO:0000259" key="3">
    <source>
        <dbReference type="PROSITE" id="PS51998"/>
    </source>
</evidence>
<dbReference type="PANTHER" id="PTHR47592:SF6">
    <property type="entry name" value="PBF68 PROTEIN"/>
    <property type="match status" value="1"/>
</dbReference>
<dbReference type="Proteomes" id="UP001359559">
    <property type="component" value="Unassembled WGS sequence"/>
</dbReference>
<reference evidence="4 5" key="1">
    <citation type="submission" date="2024-01" db="EMBL/GenBank/DDBJ databases">
        <title>The genomes of 5 underutilized Papilionoideae crops provide insights into root nodulation and disease resistance.</title>
        <authorList>
            <person name="Yuan L."/>
        </authorList>
    </citation>
    <scope>NUCLEOTIDE SEQUENCE [LARGE SCALE GENOMIC DNA]</scope>
    <source>
        <strain evidence="4">LY-2023</strain>
        <tissue evidence="4">Leaf</tissue>
    </source>
</reference>
<keyword evidence="5" id="KW-1185">Reference proteome</keyword>
<gene>
    <name evidence="4" type="ORF">RJT34_20557</name>
</gene>
<dbReference type="Pfam" id="PF08766">
    <property type="entry name" value="DEK_C"/>
    <property type="match status" value="1"/>
</dbReference>
<dbReference type="AlphaFoldDB" id="A0AAN9ITF3"/>
<dbReference type="GO" id="GO:0003677">
    <property type="term" value="F:DNA binding"/>
    <property type="evidence" value="ECO:0007669"/>
    <property type="project" value="InterPro"/>
</dbReference>
<evidence type="ECO:0000256" key="1">
    <source>
        <dbReference type="PROSITE-ProRule" id="PRU00047"/>
    </source>
</evidence>
<keyword evidence="1" id="KW-0863">Zinc-finger</keyword>
<evidence type="ECO:0000313" key="4">
    <source>
        <dbReference type="EMBL" id="KAK7285776.1"/>
    </source>
</evidence>
<feature type="domain" description="CCHC-type" evidence="2">
    <location>
        <begin position="436"/>
        <end position="449"/>
    </location>
</feature>
<dbReference type="PROSITE" id="PS51998">
    <property type="entry name" value="DEK_C"/>
    <property type="match status" value="1"/>
</dbReference>
<dbReference type="PANTHER" id="PTHR47592">
    <property type="entry name" value="PBF68 PROTEIN"/>
    <property type="match status" value="1"/>
</dbReference>
<name>A0AAN9ITF3_CLITE</name>
<evidence type="ECO:0008006" key="6">
    <source>
        <dbReference type="Google" id="ProtNLM"/>
    </source>
</evidence>
<dbReference type="GO" id="GO:0006355">
    <property type="term" value="P:regulation of DNA-templated transcription"/>
    <property type="evidence" value="ECO:0007669"/>
    <property type="project" value="InterPro"/>
</dbReference>
<dbReference type="GO" id="GO:0008270">
    <property type="term" value="F:zinc ion binding"/>
    <property type="evidence" value="ECO:0007669"/>
    <property type="project" value="UniProtKB-KW"/>
</dbReference>
<dbReference type="InterPro" id="IPR009044">
    <property type="entry name" value="ssDNA-bd_transcriptional_reg"/>
</dbReference>
<organism evidence="4 5">
    <name type="scientific">Clitoria ternatea</name>
    <name type="common">Butterfly pea</name>
    <dbReference type="NCBI Taxonomy" id="43366"/>
    <lineage>
        <taxon>Eukaryota</taxon>
        <taxon>Viridiplantae</taxon>
        <taxon>Streptophyta</taxon>
        <taxon>Embryophyta</taxon>
        <taxon>Tracheophyta</taxon>
        <taxon>Spermatophyta</taxon>
        <taxon>Magnoliopsida</taxon>
        <taxon>eudicotyledons</taxon>
        <taxon>Gunneridae</taxon>
        <taxon>Pentapetalae</taxon>
        <taxon>rosids</taxon>
        <taxon>fabids</taxon>
        <taxon>Fabales</taxon>
        <taxon>Fabaceae</taxon>
        <taxon>Papilionoideae</taxon>
        <taxon>50 kb inversion clade</taxon>
        <taxon>NPAAA clade</taxon>
        <taxon>indigoferoid/millettioid clade</taxon>
        <taxon>Phaseoleae</taxon>
        <taxon>Clitoria</taxon>
    </lineage>
</organism>
<keyword evidence="1" id="KW-0479">Metal-binding</keyword>